<evidence type="ECO:0000313" key="4">
    <source>
        <dbReference type="EMBL" id="CAH9140701.1"/>
    </source>
</evidence>
<dbReference type="Pfam" id="PF20167">
    <property type="entry name" value="Transposase_32"/>
    <property type="match status" value="1"/>
</dbReference>
<dbReference type="AlphaFoldDB" id="A0AAV0FYS7"/>
<proteinExistence type="predicted"/>
<feature type="region of interest" description="Disordered" evidence="1">
    <location>
        <begin position="1"/>
        <end position="20"/>
    </location>
</feature>
<dbReference type="EMBL" id="CAMAPF010001026">
    <property type="protein sequence ID" value="CAH9140701.1"/>
    <property type="molecule type" value="Genomic_DNA"/>
</dbReference>
<evidence type="ECO:0000256" key="1">
    <source>
        <dbReference type="SAM" id="MobiDB-lite"/>
    </source>
</evidence>
<sequence>MAPKRRNDATSSSSSVPRFTSPENEAWYEQRKKWKIVVEKTVHPEIDALYQLSNAFDKLGWAIMLTLTGAYYPTLVREFYANIERKMDPFGDIVSTVKGTKITISKQRLCNLLHIPNVGRPVEMNSVVVITDPAYNEVDVMNEYGFGADLGAHVLEAKERLIAYLLSFNILPRASDTHVLRRMDLYLMYKMINGLGQIEGIPLAPLIMTEMRGVVKTKRGDKNFIFPLLLTMIFRHFGVDLSNEEVEYTSESQVLRPHTMVALHFKKVGNEWVRKEENGDQEMGEAEAQPAGRPRRTMAQGIDYICDSMDRMHARMNVYEANQEDLRTRHTRMEEHLGNIDRRFGQFTQHYYGQYGYPPPDPQN</sequence>
<dbReference type="Proteomes" id="UP001152523">
    <property type="component" value="Unassembled WGS sequence"/>
</dbReference>
<keyword evidence="5" id="KW-1185">Reference proteome</keyword>
<comment type="caution">
    <text evidence="4">The sequence shown here is derived from an EMBL/GenBank/DDBJ whole genome shotgun (WGS) entry which is preliminary data.</text>
</comment>
<gene>
    <name evidence="3" type="ORF">CEPIT_LOCUS16541</name>
    <name evidence="4" type="ORF">CEPIT_LOCUS38561</name>
</gene>
<evidence type="ECO:0000313" key="5">
    <source>
        <dbReference type="Proteomes" id="UP001152523"/>
    </source>
</evidence>
<evidence type="ECO:0000259" key="2">
    <source>
        <dbReference type="Pfam" id="PF20167"/>
    </source>
</evidence>
<feature type="domain" description="Putative plant transposon protein" evidence="2">
    <location>
        <begin position="58"/>
        <end position="240"/>
    </location>
</feature>
<dbReference type="InterPro" id="IPR046796">
    <property type="entry name" value="Transposase_32_dom"/>
</dbReference>
<protein>
    <recommendedName>
        <fullName evidence="2">Putative plant transposon protein domain-containing protein</fullName>
    </recommendedName>
</protein>
<evidence type="ECO:0000313" key="3">
    <source>
        <dbReference type="EMBL" id="CAH9103767.1"/>
    </source>
</evidence>
<name>A0AAV0FYS7_9ASTE</name>
<organism evidence="4 5">
    <name type="scientific">Cuscuta epithymum</name>
    <dbReference type="NCBI Taxonomy" id="186058"/>
    <lineage>
        <taxon>Eukaryota</taxon>
        <taxon>Viridiplantae</taxon>
        <taxon>Streptophyta</taxon>
        <taxon>Embryophyta</taxon>
        <taxon>Tracheophyta</taxon>
        <taxon>Spermatophyta</taxon>
        <taxon>Magnoliopsida</taxon>
        <taxon>eudicotyledons</taxon>
        <taxon>Gunneridae</taxon>
        <taxon>Pentapetalae</taxon>
        <taxon>asterids</taxon>
        <taxon>lamiids</taxon>
        <taxon>Solanales</taxon>
        <taxon>Convolvulaceae</taxon>
        <taxon>Cuscuteae</taxon>
        <taxon>Cuscuta</taxon>
        <taxon>Cuscuta subgen. Cuscuta</taxon>
    </lineage>
</organism>
<reference evidence="4" key="1">
    <citation type="submission" date="2022-07" db="EMBL/GenBank/DDBJ databases">
        <authorList>
            <person name="Macas J."/>
            <person name="Novak P."/>
            <person name="Neumann P."/>
        </authorList>
    </citation>
    <scope>NUCLEOTIDE SEQUENCE</scope>
</reference>
<dbReference type="EMBL" id="CAMAPF010000123">
    <property type="protein sequence ID" value="CAH9103767.1"/>
    <property type="molecule type" value="Genomic_DNA"/>
</dbReference>
<accession>A0AAV0FYS7</accession>